<keyword evidence="1" id="KW-1134">Transmembrane beta strand</keyword>
<evidence type="ECO:0000259" key="6">
    <source>
        <dbReference type="Pfam" id="PF08479"/>
    </source>
</evidence>
<reference evidence="7 8" key="1">
    <citation type="submission" date="2020-10" db="EMBL/GenBank/DDBJ databases">
        <title>Phylogeny of dyella-like bacteria.</title>
        <authorList>
            <person name="Fu J."/>
        </authorList>
    </citation>
    <scope>NUCLEOTIDE SEQUENCE [LARGE SCALE GENOMIC DNA]</scope>
    <source>
        <strain evidence="7 8">KACC 19113</strain>
    </source>
</reference>
<evidence type="ECO:0000256" key="4">
    <source>
        <dbReference type="SAM" id="SignalP"/>
    </source>
</evidence>
<dbReference type="InterPro" id="IPR013686">
    <property type="entry name" value="Polypept-transport_assoc_ShlB"/>
</dbReference>
<feature type="domain" description="Haemolysin activator HlyB C-terminal" evidence="5">
    <location>
        <begin position="324"/>
        <end position="592"/>
    </location>
</feature>
<gene>
    <name evidence="7" type="ORF">ISP25_20130</name>
</gene>
<dbReference type="Pfam" id="PF03865">
    <property type="entry name" value="ShlB"/>
    <property type="match status" value="1"/>
</dbReference>
<evidence type="ECO:0000256" key="1">
    <source>
        <dbReference type="ARBA" id="ARBA00022452"/>
    </source>
</evidence>
<dbReference type="InterPro" id="IPR051544">
    <property type="entry name" value="TPS_OM_transporter"/>
</dbReference>
<evidence type="ECO:0000256" key="3">
    <source>
        <dbReference type="ARBA" id="ARBA00023237"/>
    </source>
</evidence>
<evidence type="ECO:0000313" key="7">
    <source>
        <dbReference type="EMBL" id="MFK2879387.1"/>
    </source>
</evidence>
<name>A0ABW8JAP0_9GAMM</name>
<evidence type="ECO:0000259" key="5">
    <source>
        <dbReference type="Pfam" id="PF03865"/>
    </source>
</evidence>
<dbReference type="EMBL" id="JADIKK010000008">
    <property type="protein sequence ID" value="MFK2879387.1"/>
    <property type="molecule type" value="Genomic_DNA"/>
</dbReference>
<feature type="chain" id="PRO_5046716940" evidence="4">
    <location>
        <begin position="41"/>
        <end position="687"/>
    </location>
</feature>
<dbReference type="Gene3D" id="3.10.20.310">
    <property type="entry name" value="membrane protein fhac"/>
    <property type="match status" value="1"/>
</dbReference>
<dbReference type="InterPro" id="IPR005565">
    <property type="entry name" value="Hemolysn_activator_HlyB_C"/>
</dbReference>
<accession>A0ABW8JAP0</accession>
<comment type="caution">
    <text evidence="7">The sequence shown here is derived from an EMBL/GenBank/DDBJ whole genome shotgun (WGS) entry which is preliminary data.</text>
</comment>
<dbReference type="PANTHER" id="PTHR34597:SF3">
    <property type="entry name" value="OUTER MEMBRANE TRANSPORTER CDIB"/>
    <property type="match status" value="1"/>
</dbReference>
<sequence length="687" mass="73035">MAGAHGAHACGSSIIKGIAVRRVCLATALALVLGTGEAWAQATGGSPPQILVSGVPAGSDAQPAVQAIIDREYQQAAGHGASLGATQLQELAAHITEALHKAGYPDAHAYLPGQVVAYTAHAPGAAIASAAPATPAIPQAATSSAAPTAAPDNVVPPLKERDVGNAQTQQIAVSGFRVEGVDDHKDAGITLASIQALADAQFHKLGGGGAQPVQLGFDQLQGVADAITNRYRNAGFILATAFLPAQTVGGDHVVYIQVLEGKIGRIIVKGNKRYRAGVIAAPAEKLRGQALQNQAVVTALLYDRDLPGVSVTSTFQPGEQTGDTDLIMVAREAPRPYTITLGMNNYGTAETGRYRAEAGITWNSPLGIGDSLDAKVDYAMDPSQNVYGSLTYTIPTVVEPGLGAVFGATRSELQINSGAFAKLNVKGPSSSYFGGADWKFVNTDDLKMIGSLHLIREESKLEMGGFNFALSDERFELAELGFGLQHIDKRFNGVDVLQVSVRKSINDDSAVPDLVSPDHSRNFHSERIAYTRMQFLTKTQRLYFKFNGQYTNDVLVPLEQFAIGGPDSVRAYPIADALSARGYYASLEYHVDAPGFSSAVSPFHGRPWRELLEMETFLDYARGYPVAAERATGLTPVTYSGAGAGFIFRLPFWHHLEFHLDGAVPLGSQDASDKHGYHVYARFGLTF</sequence>
<evidence type="ECO:0000256" key="2">
    <source>
        <dbReference type="ARBA" id="ARBA00022692"/>
    </source>
</evidence>
<dbReference type="Gene3D" id="2.40.160.50">
    <property type="entry name" value="membrane protein fhac: a member of the omp85/tpsb transporter family"/>
    <property type="match status" value="1"/>
</dbReference>
<feature type="domain" description="Polypeptide-transport-associated ShlB-type" evidence="6">
    <location>
        <begin position="211"/>
        <end position="261"/>
    </location>
</feature>
<keyword evidence="4" id="KW-0732">Signal</keyword>
<keyword evidence="2" id="KW-0812">Transmembrane</keyword>
<dbReference type="PANTHER" id="PTHR34597">
    <property type="entry name" value="SLR1661 PROTEIN"/>
    <property type="match status" value="1"/>
</dbReference>
<dbReference type="Proteomes" id="UP001620339">
    <property type="component" value="Unassembled WGS sequence"/>
</dbReference>
<keyword evidence="1" id="KW-0472">Membrane</keyword>
<dbReference type="Pfam" id="PF08479">
    <property type="entry name" value="POTRA_2"/>
    <property type="match status" value="1"/>
</dbReference>
<keyword evidence="8" id="KW-1185">Reference proteome</keyword>
<keyword evidence="3" id="KW-0998">Cell outer membrane</keyword>
<evidence type="ECO:0000313" key="8">
    <source>
        <dbReference type="Proteomes" id="UP001620339"/>
    </source>
</evidence>
<feature type="signal peptide" evidence="4">
    <location>
        <begin position="1"/>
        <end position="40"/>
    </location>
</feature>
<proteinExistence type="predicted"/>
<organism evidence="7 8">
    <name type="scientific">Rhodanobacter hydrolyticus</name>
    <dbReference type="NCBI Taxonomy" id="2250595"/>
    <lineage>
        <taxon>Bacteria</taxon>
        <taxon>Pseudomonadati</taxon>
        <taxon>Pseudomonadota</taxon>
        <taxon>Gammaproteobacteria</taxon>
        <taxon>Lysobacterales</taxon>
        <taxon>Rhodanobacteraceae</taxon>
        <taxon>Rhodanobacter</taxon>
    </lineage>
</organism>
<protein>
    <submittedName>
        <fullName evidence="7">ShlB/FhaC/HecB family hemolysin secretion/activation protein</fullName>
    </submittedName>
</protein>